<evidence type="ECO:0000313" key="2">
    <source>
        <dbReference type="WBParaSite" id="RSKR_0000057300.1"/>
    </source>
</evidence>
<proteinExistence type="predicted"/>
<accession>A0AC35THN6</accession>
<dbReference type="Proteomes" id="UP000095286">
    <property type="component" value="Unplaced"/>
</dbReference>
<organism evidence="1 2">
    <name type="scientific">Rhabditophanes sp. KR3021</name>
    <dbReference type="NCBI Taxonomy" id="114890"/>
    <lineage>
        <taxon>Eukaryota</taxon>
        <taxon>Metazoa</taxon>
        <taxon>Ecdysozoa</taxon>
        <taxon>Nematoda</taxon>
        <taxon>Chromadorea</taxon>
        <taxon>Rhabditida</taxon>
        <taxon>Tylenchina</taxon>
        <taxon>Panagrolaimomorpha</taxon>
        <taxon>Strongyloidoidea</taxon>
        <taxon>Alloionematidae</taxon>
        <taxon>Rhabditophanes</taxon>
    </lineage>
</organism>
<sequence>MEYCIAQSHPGFTNSATNRMSAFLLLADEDTVEALGNAFYNDLVIEHEVYEITKTSPKTNFDLAGKFKCPGRGCNLELTISNIW</sequence>
<reference evidence="2" key="1">
    <citation type="submission" date="2016-11" db="UniProtKB">
        <authorList>
            <consortium name="WormBaseParasite"/>
        </authorList>
    </citation>
    <scope>IDENTIFICATION</scope>
    <source>
        <strain evidence="2">KR3021</strain>
    </source>
</reference>
<evidence type="ECO:0000313" key="1">
    <source>
        <dbReference type="Proteomes" id="UP000095286"/>
    </source>
</evidence>
<dbReference type="WBParaSite" id="RSKR_0000057300.1">
    <property type="protein sequence ID" value="RSKR_0000057300.1"/>
    <property type="gene ID" value="RSKR_0000057300"/>
</dbReference>
<protein>
    <submittedName>
        <fullName evidence="2">SERPIN domain-containing protein</fullName>
    </submittedName>
</protein>
<name>A0AC35THN6_9BILA</name>